<evidence type="ECO:0000256" key="2">
    <source>
        <dbReference type="SAM" id="SignalP"/>
    </source>
</evidence>
<dbReference type="Proteomes" id="UP000541535">
    <property type="component" value="Unassembled WGS sequence"/>
</dbReference>
<evidence type="ECO:0000313" key="4">
    <source>
        <dbReference type="Proteomes" id="UP000541535"/>
    </source>
</evidence>
<name>A0A7W5BA60_9BURK</name>
<feature type="compositionally biased region" description="Basic and acidic residues" evidence="1">
    <location>
        <begin position="77"/>
        <end position="91"/>
    </location>
</feature>
<accession>A0A7W5BA60</accession>
<feature type="region of interest" description="Disordered" evidence="1">
    <location>
        <begin position="61"/>
        <end position="115"/>
    </location>
</feature>
<evidence type="ECO:0000256" key="1">
    <source>
        <dbReference type="SAM" id="MobiDB-lite"/>
    </source>
</evidence>
<protein>
    <recommendedName>
        <fullName evidence="5">DUF4148 domain-containing protein</fullName>
    </recommendedName>
</protein>
<dbReference type="EMBL" id="JACHXD010000006">
    <property type="protein sequence ID" value="MBB3119356.1"/>
    <property type="molecule type" value="Genomic_DNA"/>
</dbReference>
<feature type="chain" id="PRO_5031188736" description="DUF4148 domain-containing protein" evidence="2">
    <location>
        <begin position="19"/>
        <end position="115"/>
    </location>
</feature>
<keyword evidence="4" id="KW-1185">Reference proteome</keyword>
<organism evidence="3 4">
    <name type="scientific">Pseudoduganella violacea</name>
    <dbReference type="NCBI Taxonomy" id="1715466"/>
    <lineage>
        <taxon>Bacteria</taxon>
        <taxon>Pseudomonadati</taxon>
        <taxon>Pseudomonadota</taxon>
        <taxon>Betaproteobacteria</taxon>
        <taxon>Burkholderiales</taxon>
        <taxon>Oxalobacteraceae</taxon>
        <taxon>Telluria group</taxon>
        <taxon>Pseudoduganella</taxon>
    </lineage>
</organism>
<keyword evidence="2" id="KW-0732">Signal</keyword>
<proteinExistence type="predicted"/>
<comment type="caution">
    <text evidence="3">The sequence shown here is derived from an EMBL/GenBank/DDBJ whole genome shotgun (WGS) entry which is preliminary data.</text>
</comment>
<evidence type="ECO:0008006" key="5">
    <source>
        <dbReference type="Google" id="ProtNLM"/>
    </source>
</evidence>
<evidence type="ECO:0000313" key="3">
    <source>
        <dbReference type="EMBL" id="MBB3119356.1"/>
    </source>
</evidence>
<gene>
    <name evidence="3" type="ORF">FHS03_002408</name>
</gene>
<sequence>MSKLVKRAVLLASGFALAQGAVSVAAQDATATIKRDSEAAKRLDEPSFQTREERLKSKPLDWNTTIGKPKRKAMTAAERKALEAAKPESHEGGQPNAKADEEARKMHPEEWKDQK</sequence>
<feature type="signal peptide" evidence="2">
    <location>
        <begin position="1"/>
        <end position="18"/>
    </location>
</feature>
<dbReference type="AlphaFoldDB" id="A0A7W5BA60"/>
<feature type="compositionally biased region" description="Basic and acidic residues" evidence="1">
    <location>
        <begin position="98"/>
        <end position="115"/>
    </location>
</feature>
<reference evidence="3 4" key="1">
    <citation type="submission" date="2020-08" db="EMBL/GenBank/DDBJ databases">
        <title>Genomic Encyclopedia of Type Strains, Phase III (KMG-III): the genomes of soil and plant-associated and newly described type strains.</title>
        <authorList>
            <person name="Whitman W."/>
        </authorList>
    </citation>
    <scope>NUCLEOTIDE SEQUENCE [LARGE SCALE GENOMIC DNA]</scope>
    <source>
        <strain evidence="3 4">CECT 8897</strain>
    </source>
</reference>
<dbReference type="RefSeq" id="WP_183441204.1">
    <property type="nucleotide sequence ID" value="NZ_JACHXD010000006.1"/>
</dbReference>